<evidence type="ECO:0000256" key="6">
    <source>
        <dbReference type="ARBA" id="ARBA00022862"/>
    </source>
</evidence>
<evidence type="ECO:0000313" key="11">
    <source>
        <dbReference type="Proteomes" id="UP000243723"/>
    </source>
</evidence>
<feature type="chain" id="PRO_5015197545" description="superoxide dismutase" evidence="8">
    <location>
        <begin position="17"/>
        <end position="279"/>
    </location>
</feature>
<dbReference type="Pfam" id="PF00080">
    <property type="entry name" value="Sod_Cu"/>
    <property type="match status" value="1"/>
</dbReference>
<evidence type="ECO:0000256" key="3">
    <source>
        <dbReference type="ARBA" id="ARBA00010457"/>
    </source>
</evidence>
<dbReference type="EC" id="1.15.1.1" evidence="4"/>
<keyword evidence="8" id="KW-0732">Signal</keyword>
<comment type="catalytic activity">
    <reaction evidence="7">
        <text>2 superoxide + 2 H(+) = H2O2 + O2</text>
        <dbReference type="Rhea" id="RHEA:20696"/>
        <dbReference type="ChEBI" id="CHEBI:15378"/>
        <dbReference type="ChEBI" id="CHEBI:15379"/>
        <dbReference type="ChEBI" id="CHEBI:16240"/>
        <dbReference type="ChEBI" id="CHEBI:18421"/>
        <dbReference type="EC" id="1.15.1.1"/>
    </reaction>
</comment>
<evidence type="ECO:0000259" key="9">
    <source>
        <dbReference type="Pfam" id="PF00080"/>
    </source>
</evidence>
<dbReference type="InterPro" id="IPR053257">
    <property type="entry name" value="Cu-only_SOD"/>
</dbReference>
<dbReference type="SUPFAM" id="SSF49329">
    <property type="entry name" value="Cu,Zn superoxide dismutase-like"/>
    <property type="match status" value="1"/>
</dbReference>
<dbReference type="GO" id="GO:0005576">
    <property type="term" value="C:extracellular region"/>
    <property type="evidence" value="ECO:0007669"/>
    <property type="project" value="UniProtKB-SubCell"/>
</dbReference>
<dbReference type="GO" id="GO:0004784">
    <property type="term" value="F:superoxide dismutase activity"/>
    <property type="evidence" value="ECO:0007669"/>
    <property type="project" value="UniProtKB-EC"/>
</dbReference>
<gene>
    <name evidence="10" type="ORF">B9Z65_5131</name>
</gene>
<evidence type="ECO:0000256" key="4">
    <source>
        <dbReference type="ARBA" id="ARBA00012682"/>
    </source>
</evidence>
<name>A0A2P7ZD76_9PEZI</name>
<keyword evidence="6" id="KW-0049">Antioxidant</keyword>
<evidence type="ECO:0000256" key="1">
    <source>
        <dbReference type="ARBA" id="ARBA00004196"/>
    </source>
</evidence>
<comment type="similarity">
    <text evidence="3">Belongs to the Cu-Zn superoxide dismutase family.</text>
</comment>
<dbReference type="FunFam" id="2.60.40.200:FF:000007">
    <property type="entry name" value="Cell surface Cu-only superoxide dismutase 5"/>
    <property type="match status" value="1"/>
</dbReference>
<dbReference type="STRING" id="40998.A0A2P7ZD76"/>
<dbReference type="Proteomes" id="UP000243723">
    <property type="component" value="Unassembled WGS sequence"/>
</dbReference>
<dbReference type="PANTHER" id="PTHR20910">
    <property type="entry name" value="AGAP001623-PA"/>
    <property type="match status" value="1"/>
</dbReference>
<dbReference type="AlphaFoldDB" id="A0A2P7ZD76"/>
<keyword evidence="11" id="KW-1185">Reference proteome</keyword>
<keyword evidence="5" id="KW-0964">Secreted</keyword>
<sequence length="279" mass="28456">MQSITLLSLGAALASAQFVPPPPPVLLTTTKSAVLPTLPTPFSGVLTNQGAIIAKGPVQPGYVGLNGPAAAQSNLPPATYVATLPKTAFNELTGTTVSGSVRAVSQPGGTGVTFTVSFGDLPDNAQYGPFAYHIHDMPVPTDGNCTSTMGHFDPQNRGEYYPCDKSDLSSCQIGDLSGKHGTATGPTFNASYTDNYLSTVPGSPYFFGAKSIVIHTANTTRLTCANFMQVSANSTSGGSTGSNTTRPTATQPAQYTGAANKLVAGSAVAGLAALFGLLM</sequence>
<proteinExistence type="inferred from homology"/>
<accession>A0A2P7ZD76</accession>
<dbReference type="InterPro" id="IPR036423">
    <property type="entry name" value="SOD-like_Cu/Zn_dom_sf"/>
</dbReference>
<comment type="subcellular location">
    <subcellularLocation>
        <location evidence="1">Cell envelope</location>
    </subcellularLocation>
    <subcellularLocation>
        <location evidence="2">Secreted</location>
    </subcellularLocation>
</comment>
<evidence type="ECO:0000256" key="2">
    <source>
        <dbReference type="ARBA" id="ARBA00004613"/>
    </source>
</evidence>
<dbReference type="PANTHER" id="PTHR20910:SF1">
    <property type="entry name" value="SUPEROXIDE DISMUTASE COPPER_ZINC BINDING DOMAIN-CONTAINING PROTEIN"/>
    <property type="match status" value="1"/>
</dbReference>
<comment type="caution">
    <text evidence="10">The sequence shown here is derived from an EMBL/GenBank/DDBJ whole genome shotgun (WGS) entry which is preliminary data.</text>
</comment>
<evidence type="ECO:0000256" key="5">
    <source>
        <dbReference type="ARBA" id="ARBA00022525"/>
    </source>
</evidence>
<dbReference type="InterPro" id="IPR001424">
    <property type="entry name" value="SOD_Cu_Zn_dom"/>
</dbReference>
<feature type="domain" description="Superoxide dismutase copper/zinc binding" evidence="9">
    <location>
        <begin position="97"/>
        <end position="218"/>
    </location>
</feature>
<evidence type="ECO:0000256" key="8">
    <source>
        <dbReference type="SAM" id="SignalP"/>
    </source>
</evidence>
<dbReference type="Gene3D" id="2.60.40.200">
    <property type="entry name" value="Superoxide dismutase, copper/zinc binding domain"/>
    <property type="match status" value="1"/>
</dbReference>
<evidence type="ECO:0000256" key="7">
    <source>
        <dbReference type="ARBA" id="ARBA00049204"/>
    </source>
</evidence>
<dbReference type="EMBL" id="NHZQ01000236">
    <property type="protein sequence ID" value="PSK46163.1"/>
    <property type="molecule type" value="Genomic_DNA"/>
</dbReference>
<evidence type="ECO:0000313" key="10">
    <source>
        <dbReference type="EMBL" id="PSK46163.1"/>
    </source>
</evidence>
<protein>
    <recommendedName>
        <fullName evidence="4">superoxide dismutase</fullName>
        <ecNumber evidence="4">1.15.1.1</ecNumber>
    </recommendedName>
</protein>
<feature type="signal peptide" evidence="8">
    <location>
        <begin position="1"/>
        <end position="16"/>
    </location>
</feature>
<dbReference type="GO" id="GO:0046872">
    <property type="term" value="F:metal ion binding"/>
    <property type="evidence" value="ECO:0007669"/>
    <property type="project" value="InterPro"/>
</dbReference>
<dbReference type="OrthoDB" id="159229at2759"/>
<reference evidence="10 11" key="1">
    <citation type="submission" date="2017-05" db="EMBL/GenBank/DDBJ databases">
        <title>Draft genome sequence of Elsinoe australis.</title>
        <authorList>
            <person name="Cheng Q."/>
        </authorList>
    </citation>
    <scope>NUCLEOTIDE SEQUENCE [LARGE SCALE GENOMIC DNA]</scope>
    <source>
        <strain evidence="10 11">NL1</strain>
    </source>
</reference>
<organism evidence="10 11">
    <name type="scientific">Elsinoe australis</name>
    <dbReference type="NCBI Taxonomy" id="40998"/>
    <lineage>
        <taxon>Eukaryota</taxon>
        <taxon>Fungi</taxon>
        <taxon>Dikarya</taxon>
        <taxon>Ascomycota</taxon>
        <taxon>Pezizomycotina</taxon>
        <taxon>Dothideomycetes</taxon>
        <taxon>Dothideomycetidae</taxon>
        <taxon>Myriangiales</taxon>
        <taxon>Elsinoaceae</taxon>
        <taxon>Elsinoe</taxon>
    </lineage>
</organism>